<dbReference type="HAMAP" id="MF_03048">
    <property type="entry name" value="Urm1"/>
    <property type="match status" value="1"/>
</dbReference>
<sequence length="103" mass="11702">MSIEDSEISVTIEFGGGAELLFDKKKRHEVNLPGVDEWTIQKLLFWITDNLLKERQELFIQGDTVRPGILVLINDIDWELLGESNYKIKSGDTILFISTLHGG</sequence>
<evidence type="ECO:0000313" key="9">
    <source>
        <dbReference type="Proteomes" id="UP000242457"/>
    </source>
</evidence>
<evidence type="ECO:0000256" key="3">
    <source>
        <dbReference type="ARBA" id="ARBA00022499"/>
    </source>
</evidence>
<comment type="function">
    <text evidence="6">Acts as a sulfur carrier required for 2-thiolation of mcm(5)S(2)U at tRNA wobble positions of cytosolic tRNA(Lys), tRNA(Glu) and tRNA(Gln). Serves as sulfur donor in tRNA 2-thiolation reaction by being thiocarboxylated (-COSH) at its C-terminus by the MOCS3/UBA4 homolog. The sulfur is then transferred to tRNA to form 2-thiolation of mcm(5)S(2)U. Also acts as a ubiquitin-like protein (UBL) that is covalently conjugated via an isopeptide bond to lysine residues of target proteins. The thiocarboxylated form serves as substrate for conjugation and oxidative stress specifically induces the formation of UBL-protein conjugates.</text>
</comment>
<dbReference type="InterPro" id="IPR015221">
    <property type="entry name" value="Urm1"/>
</dbReference>
<dbReference type="Proteomes" id="UP000242457">
    <property type="component" value="Unassembled WGS sequence"/>
</dbReference>
<keyword evidence="3 6" id="KW-1017">Isopeptide bond</keyword>
<proteinExistence type="inferred from homology"/>
<keyword evidence="4 6" id="KW-0819">tRNA processing</keyword>
<dbReference type="InterPro" id="IPR012675">
    <property type="entry name" value="Beta-grasp_dom_sf"/>
</dbReference>
<dbReference type="EMBL" id="KZ288380">
    <property type="protein sequence ID" value="PBC26523.1"/>
    <property type="molecule type" value="Genomic_DNA"/>
</dbReference>
<evidence type="ECO:0000256" key="6">
    <source>
        <dbReference type="HAMAP-Rule" id="MF_03048"/>
    </source>
</evidence>
<dbReference type="GO" id="GO:0002098">
    <property type="term" value="P:tRNA wobble uridine modification"/>
    <property type="evidence" value="ECO:0007669"/>
    <property type="project" value="UniProtKB-UniRule"/>
</dbReference>
<name>A0A2A3E440_APICC</name>
<gene>
    <name evidence="8" type="ORF">APICC_01319</name>
</gene>
<evidence type="ECO:0000256" key="2">
    <source>
        <dbReference type="ARBA" id="ARBA00022490"/>
    </source>
</evidence>
<dbReference type="GO" id="GO:0034227">
    <property type="term" value="P:tRNA thio-modification"/>
    <property type="evidence" value="ECO:0007669"/>
    <property type="project" value="UniProtKB-UniRule"/>
</dbReference>
<comment type="similarity">
    <text evidence="6 7">Belongs to the URM1 family.</text>
</comment>
<keyword evidence="2 6" id="KW-0963">Cytoplasm</keyword>
<evidence type="ECO:0000313" key="8">
    <source>
        <dbReference type="EMBL" id="PBC26523.1"/>
    </source>
</evidence>
<dbReference type="Pfam" id="PF09138">
    <property type="entry name" value="Urm1"/>
    <property type="match status" value="1"/>
</dbReference>
<feature type="cross-link" description="Glycyl lysine isopeptide (Gly-Lys) (interchain with K-? in acceptor proteins)" evidence="6">
    <location>
        <position position="103"/>
    </location>
</feature>
<accession>A0A2A3E440</accession>
<dbReference type="AlphaFoldDB" id="A0A2A3E440"/>
<evidence type="ECO:0000256" key="4">
    <source>
        <dbReference type="ARBA" id="ARBA00022694"/>
    </source>
</evidence>
<comment type="subcellular location">
    <subcellularLocation>
        <location evidence="1 6 7">Cytoplasm</location>
    </subcellularLocation>
</comment>
<reference evidence="8 9" key="1">
    <citation type="submission" date="2014-07" db="EMBL/GenBank/DDBJ databases">
        <title>Genomic and transcriptomic analysis on Apis cerana provide comprehensive insights into honey bee biology.</title>
        <authorList>
            <person name="Diao Q."/>
            <person name="Sun L."/>
            <person name="Zheng H."/>
            <person name="Zheng H."/>
            <person name="Xu S."/>
            <person name="Wang S."/>
            <person name="Zeng Z."/>
            <person name="Hu F."/>
            <person name="Su S."/>
            <person name="Wu J."/>
        </authorList>
    </citation>
    <scope>NUCLEOTIDE SEQUENCE [LARGE SCALE GENOMIC DNA]</scope>
    <source>
        <tissue evidence="8">Pupae without intestine</tissue>
    </source>
</reference>
<dbReference type="PIRSF" id="PIRSF037379">
    <property type="entry name" value="Ubiquitin-related_modifier_1"/>
    <property type="match status" value="1"/>
</dbReference>
<dbReference type="CDD" id="cd01764">
    <property type="entry name" value="Ubl_Urm1"/>
    <property type="match status" value="1"/>
</dbReference>
<dbReference type="GO" id="GO:0032447">
    <property type="term" value="P:protein urmylation"/>
    <property type="evidence" value="ECO:0007669"/>
    <property type="project" value="UniProtKB-UniRule"/>
</dbReference>
<dbReference type="InterPro" id="IPR016155">
    <property type="entry name" value="Mopterin_synth/thiamin_S_b"/>
</dbReference>
<dbReference type="PANTHER" id="PTHR14986">
    <property type="entry name" value="RURM1 PROTEIN"/>
    <property type="match status" value="1"/>
</dbReference>
<dbReference type="STRING" id="94128.A0A2A3E440"/>
<comment type="PTM">
    <text evidence="6">C-terminal thiocarboxylation occurs in 2 steps, it is first acyl-adenylated (-COAMP) via the hesA/moeB/thiF part of the MOCS3/UBA4 homolog, then thiocarboxylated (-COSH) via the rhodanese domain of the MOCS3/UBA4 homolog.</text>
</comment>
<organism evidence="8 9">
    <name type="scientific">Apis cerana cerana</name>
    <name type="common">Oriental honeybee</name>
    <dbReference type="NCBI Taxonomy" id="94128"/>
    <lineage>
        <taxon>Eukaryota</taxon>
        <taxon>Metazoa</taxon>
        <taxon>Ecdysozoa</taxon>
        <taxon>Arthropoda</taxon>
        <taxon>Hexapoda</taxon>
        <taxon>Insecta</taxon>
        <taxon>Pterygota</taxon>
        <taxon>Neoptera</taxon>
        <taxon>Endopterygota</taxon>
        <taxon>Hymenoptera</taxon>
        <taxon>Apocrita</taxon>
        <taxon>Aculeata</taxon>
        <taxon>Apoidea</taxon>
        <taxon>Anthophila</taxon>
        <taxon>Apidae</taxon>
        <taxon>Apis</taxon>
    </lineage>
</organism>
<evidence type="ECO:0000256" key="7">
    <source>
        <dbReference type="RuleBase" id="RU361182"/>
    </source>
</evidence>
<keyword evidence="5 6" id="KW-0833">Ubl conjugation pathway</keyword>
<dbReference type="UniPathway" id="UPA00988"/>
<protein>
    <recommendedName>
        <fullName evidence="6">Ubiquitin-related modifier 1 homolog</fullName>
    </recommendedName>
</protein>
<comment type="pathway">
    <text evidence="6 7">tRNA modification; 5-methoxycarbonylmethyl-2-thiouridine-tRNA biosynthesis.</text>
</comment>
<dbReference type="FunFam" id="3.10.20.30:FF:000021">
    <property type="entry name" value="Ubiquitin-related modifier 1"/>
    <property type="match status" value="1"/>
</dbReference>
<dbReference type="GO" id="GO:0005829">
    <property type="term" value="C:cytosol"/>
    <property type="evidence" value="ECO:0007669"/>
    <property type="project" value="UniProtKB-UniRule"/>
</dbReference>
<evidence type="ECO:0000256" key="1">
    <source>
        <dbReference type="ARBA" id="ARBA00004496"/>
    </source>
</evidence>
<feature type="modified residue" description="1-thioglycine" evidence="6">
    <location>
        <position position="103"/>
    </location>
</feature>
<dbReference type="SUPFAM" id="SSF54285">
    <property type="entry name" value="MoaD/ThiS"/>
    <property type="match status" value="1"/>
</dbReference>
<keyword evidence="9" id="KW-1185">Reference proteome</keyword>
<dbReference type="OrthoDB" id="10248987at2759"/>
<dbReference type="Gene3D" id="3.10.20.30">
    <property type="match status" value="1"/>
</dbReference>
<evidence type="ECO:0000256" key="5">
    <source>
        <dbReference type="ARBA" id="ARBA00022786"/>
    </source>
</evidence>